<protein>
    <recommendedName>
        <fullName evidence="3">Aldehyde dehydrogenase</fullName>
    </recommendedName>
</protein>
<accession>A0A840V4S3</accession>
<name>A0A840V4S3_9BACT</name>
<proteinExistence type="inferred from homology"/>
<dbReference type="PANTHER" id="PTHR43570">
    <property type="entry name" value="ALDEHYDE DEHYDROGENASE"/>
    <property type="match status" value="1"/>
</dbReference>
<feature type="active site" evidence="4">
    <location>
        <position position="223"/>
    </location>
</feature>
<dbReference type="Proteomes" id="UP000557717">
    <property type="component" value="Unassembled WGS sequence"/>
</dbReference>
<dbReference type="FunFam" id="3.40.605.10:FF:000004">
    <property type="entry name" value="Aldehyde dehydrogenase"/>
    <property type="match status" value="1"/>
</dbReference>
<dbReference type="Gene3D" id="3.40.605.10">
    <property type="entry name" value="Aldehyde Dehydrogenase, Chain A, domain 1"/>
    <property type="match status" value="1"/>
</dbReference>
<evidence type="ECO:0000256" key="1">
    <source>
        <dbReference type="ARBA" id="ARBA00009986"/>
    </source>
</evidence>
<evidence type="ECO:0000313" key="7">
    <source>
        <dbReference type="Proteomes" id="UP000557717"/>
    </source>
</evidence>
<dbReference type="GO" id="GO:0006081">
    <property type="term" value="P:aldehyde metabolic process"/>
    <property type="evidence" value="ECO:0007669"/>
    <property type="project" value="InterPro"/>
</dbReference>
<dbReference type="RefSeq" id="WP_184016100.1">
    <property type="nucleotide sequence ID" value="NZ_JACHFD010000003.1"/>
</dbReference>
<organism evidence="6 7">
    <name type="scientific">Haloferula luteola</name>
    <dbReference type="NCBI Taxonomy" id="595692"/>
    <lineage>
        <taxon>Bacteria</taxon>
        <taxon>Pseudomonadati</taxon>
        <taxon>Verrucomicrobiota</taxon>
        <taxon>Verrucomicrobiia</taxon>
        <taxon>Verrucomicrobiales</taxon>
        <taxon>Verrucomicrobiaceae</taxon>
        <taxon>Haloferula</taxon>
    </lineage>
</organism>
<dbReference type="Pfam" id="PF00171">
    <property type="entry name" value="Aldedh"/>
    <property type="match status" value="1"/>
</dbReference>
<dbReference type="PIRSF" id="PIRSF036492">
    <property type="entry name" value="ALDH"/>
    <property type="match status" value="1"/>
</dbReference>
<comment type="caution">
    <text evidence="6">The sequence shown here is derived from an EMBL/GenBank/DDBJ whole genome shotgun (WGS) entry which is preliminary data.</text>
</comment>
<dbReference type="AlphaFoldDB" id="A0A840V4S3"/>
<keyword evidence="7" id="KW-1185">Reference proteome</keyword>
<dbReference type="CDD" id="cd07087">
    <property type="entry name" value="ALDH_F3-13-14_CALDH-like"/>
    <property type="match status" value="1"/>
</dbReference>
<dbReference type="InterPro" id="IPR015590">
    <property type="entry name" value="Aldehyde_DH_dom"/>
</dbReference>
<keyword evidence="2 3" id="KW-0560">Oxidoreductase</keyword>
<evidence type="ECO:0000313" key="6">
    <source>
        <dbReference type="EMBL" id="MBB5350634.1"/>
    </source>
</evidence>
<dbReference type="GO" id="GO:0005737">
    <property type="term" value="C:cytoplasm"/>
    <property type="evidence" value="ECO:0007669"/>
    <property type="project" value="TreeGrafter"/>
</dbReference>
<dbReference type="PANTHER" id="PTHR43570:SF16">
    <property type="entry name" value="ALDEHYDE DEHYDROGENASE TYPE III, ISOFORM Q"/>
    <property type="match status" value="1"/>
</dbReference>
<evidence type="ECO:0000256" key="2">
    <source>
        <dbReference type="ARBA" id="ARBA00023002"/>
    </source>
</evidence>
<dbReference type="EMBL" id="JACHFD010000003">
    <property type="protein sequence ID" value="MBB5350634.1"/>
    <property type="molecule type" value="Genomic_DNA"/>
</dbReference>
<evidence type="ECO:0000259" key="5">
    <source>
        <dbReference type="Pfam" id="PF00171"/>
    </source>
</evidence>
<comment type="similarity">
    <text evidence="1 3">Belongs to the aldehyde dehydrogenase family.</text>
</comment>
<dbReference type="InterPro" id="IPR016163">
    <property type="entry name" value="Ald_DH_C"/>
</dbReference>
<gene>
    <name evidence="6" type="ORF">HNR46_000862</name>
</gene>
<feature type="active site" evidence="4">
    <location>
        <position position="257"/>
    </location>
</feature>
<feature type="domain" description="Aldehyde dehydrogenase" evidence="5">
    <location>
        <begin position="14"/>
        <end position="429"/>
    </location>
</feature>
<dbReference type="SUPFAM" id="SSF53720">
    <property type="entry name" value="ALDH-like"/>
    <property type="match status" value="1"/>
</dbReference>
<dbReference type="InterPro" id="IPR016162">
    <property type="entry name" value="Ald_DH_N"/>
</dbReference>
<reference evidence="6 7" key="1">
    <citation type="submission" date="2020-08" db="EMBL/GenBank/DDBJ databases">
        <title>Genomic Encyclopedia of Type Strains, Phase IV (KMG-IV): sequencing the most valuable type-strain genomes for metagenomic binning, comparative biology and taxonomic classification.</title>
        <authorList>
            <person name="Goeker M."/>
        </authorList>
    </citation>
    <scope>NUCLEOTIDE SEQUENCE [LARGE SCALE GENOMIC DNA]</scope>
    <source>
        <strain evidence="6 7">YC6886</strain>
    </source>
</reference>
<dbReference type="GO" id="GO:0004029">
    <property type="term" value="F:aldehyde dehydrogenase (NAD+) activity"/>
    <property type="evidence" value="ECO:0007669"/>
    <property type="project" value="TreeGrafter"/>
</dbReference>
<dbReference type="Gene3D" id="3.40.309.10">
    <property type="entry name" value="Aldehyde Dehydrogenase, Chain A, domain 2"/>
    <property type="match status" value="1"/>
</dbReference>
<dbReference type="InterPro" id="IPR016161">
    <property type="entry name" value="Ald_DH/histidinol_DH"/>
</dbReference>
<evidence type="ECO:0000256" key="3">
    <source>
        <dbReference type="PIRNR" id="PIRNR036492"/>
    </source>
</evidence>
<sequence>MLDDFNRRNFDDPAKRARTAFQAAQQAFLASQSRPLKTRHEALLKLLSSLENHEDDLLQALQDDLGKPTLEAWLAEFHFLRQDLRLAHRKLSRWARPRLAPSPIFVQPAISRIHREPHGTALILAPWNYPLQLSLSPLIAAIAAGNTVVLKPSELAPASARLIARLVTESFHPQHVQVLLGDAPLAAALLDQPFDFFFFTGGEAIGRKVAAAAARHLKPCVLELGGKCPVIIDRGMPRDLVVQRVVDFKGFNAGQTCLAPDFVVVPEPERDQWVAAFTAEFRRRYTDPSDLARIVNSQHFDRLLRLTQGHPGIGPDHRDSLRFSPRVLAADSSHPAMQEEIFGPILPILGYSGTFPESLRPLPSPLASSIFSRNPAFIDRALRDLPSGGVTLNDVAKHAMNHHLPFGGKGPSGYGRYRGKFGFDTFSYARPITRRWLLPDLFTLSPPYRDRLKLLRRILR</sequence>
<evidence type="ECO:0000256" key="4">
    <source>
        <dbReference type="PIRSR" id="PIRSR036492-1"/>
    </source>
</evidence>
<dbReference type="InterPro" id="IPR012394">
    <property type="entry name" value="Aldehyde_DH_NAD(P)"/>
</dbReference>